<evidence type="ECO:0000313" key="8">
    <source>
        <dbReference type="RefSeq" id="XP_011385269.1"/>
    </source>
</evidence>
<evidence type="ECO:0000256" key="5">
    <source>
        <dbReference type="SAM" id="Phobius"/>
    </source>
</evidence>
<feature type="transmembrane region" description="Helical" evidence="5">
    <location>
        <begin position="32"/>
        <end position="53"/>
    </location>
</feature>
<comment type="subcellular location">
    <subcellularLocation>
        <location evidence="1">Membrane</location>
        <topology evidence="1">Multi-pass membrane protein</topology>
    </subcellularLocation>
</comment>
<proteinExistence type="predicted"/>
<gene>
    <name evidence="8" type="primary">LOC105310877</name>
</gene>
<evidence type="ECO:0000313" key="7">
    <source>
        <dbReference type="Proteomes" id="UP000515202"/>
    </source>
</evidence>
<evidence type="ECO:0000259" key="6">
    <source>
        <dbReference type="Pfam" id="PF06664"/>
    </source>
</evidence>
<keyword evidence="3 5" id="KW-1133">Transmembrane helix</keyword>
<organism evidence="7 8">
    <name type="scientific">Pteropus vampyrus</name>
    <name type="common">Large flying fox</name>
    <dbReference type="NCBI Taxonomy" id="132908"/>
    <lineage>
        <taxon>Eukaryota</taxon>
        <taxon>Metazoa</taxon>
        <taxon>Chordata</taxon>
        <taxon>Craniata</taxon>
        <taxon>Vertebrata</taxon>
        <taxon>Euteleostomi</taxon>
        <taxon>Mammalia</taxon>
        <taxon>Eutheria</taxon>
        <taxon>Laurasiatheria</taxon>
        <taxon>Chiroptera</taxon>
        <taxon>Yinpterochiroptera</taxon>
        <taxon>Pteropodoidea</taxon>
        <taxon>Pteropodidae</taxon>
        <taxon>Pteropodinae</taxon>
        <taxon>Pteropus</taxon>
    </lineage>
</organism>
<dbReference type="Pfam" id="PF06664">
    <property type="entry name" value="WLS-like_TM"/>
    <property type="match status" value="1"/>
</dbReference>
<dbReference type="InterPro" id="IPR040416">
    <property type="entry name" value="TMEM181"/>
</dbReference>
<keyword evidence="7" id="KW-1185">Reference proteome</keyword>
<dbReference type="KEGG" id="pvp:105310877"/>
<keyword evidence="4 5" id="KW-0472">Membrane</keyword>
<accession>A0A6P3RSN2</accession>
<evidence type="ECO:0000256" key="3">
    <source>
        <dbReference type="ARBA" id="ARBA00022989"/>
    </source>
</evidence>
<name>A0A6P3RSN2_PTEVA</name>
<sequence length="119" mass="13918">MTVTEAQSGLQCLFGHSLRKFSMRDWGIEQKWMSILLPLLLLYNDPFFPLSFLVNSWFPGMLDDLFQSVFLCALLLFWLCVYHGIRVQGERKCLTFYLPKFFIVGLLWLASVTLGIWQT</sequence>
<dbReference type="GO" id="GO:0015643">
    <property type="term" value="F:toxic substance binding"/>
    <property type="evidence" value="ECO:0007669"/>
    <property type="project" value="InterPro"/>
</dbReference>
<dbReference type="OrthoDB" id="28186at2759"/>
<evidence type="ECO:0000256" key="4">
    <source>
        <dbReference type="ARBA" id="ARBA00023136"/>
    </source>
</evidence>
<evidence type="ECO:0000256" key="2">
    <source>
        <dbReference type="ARBA" id="ARBA00022692"/>
    </source>
</evidence>
<keyword evidence="2 5" id="KW-0812">Transmembrane</keyword>
<feature type="transmembrane region" description="Helical" evidence="5">
    <location>
        <begin position="65"/>
        <end position="85"/>
    </location>
</feature>
<dbReference type="InterPro" id="IPR047843">
    <property type="entry name" value="WLS-like_TM"/>
</dbReference>
<reference evidence="8" key="1">
    <citation type="submission" date="2025-08" db="UniProtKB">
        <authorList>
            <consortium name="RefSeq"/>
        </authorList>
    </citation>
    <scope>IDENTIFICATION</scope>
    <source>
        <tissue evidence="8">Kidney</tissue>
    </source>
</reference>
<evidence type="ECO:0000256" key="1">
    <source>
        <dbReference type="ARBA" id="ARBA00004141"/>
    </source>
</evidence>
<dbReference type="AlphaFoldDB" id="A0A6P3RSN2"/>
<dbReference type="GeneID" id="105310877"/>
<feature type="domain" description="Wntless-like transmembrane" evidence="6">
    <location>
        <begin position="11"/>
        <end position="118"/>
    </location>
</feature>
<dbReference type="RefSeq" id="XP_011385269.1">
    <property type="nucleotide sequence ID" value="XM_011386967.2"/>
</dbReference>
<protein>
    <submittedName>
        <fullName evidence="8">Transmembrane protein 181-like</fullName>
    </submittedName>
</protein>
<dbReference type="Proteomes" id="UP000515202">
    <property type="component" value="Unplaced"/>
</dbReference>
<feature type="transmembrane region" description="Helical" evidence="5">
    <location>
        <begin position="97"/>
        <end position="117"/>
    </location>
</feature>
<dbReference type="PANTHER" id="PTHR31918:SF1">
    <property type="entry name" value="TRANSMEMBRANE PROTEIN 181"/>
    <property type="match status" value="1"/>
</dbReference>
<dbReference type="GO" id="GO:0016020">
    <property type="term" value="C:membrane"/>
    <property type="evidence" value="ECO:0007669"/>
    <property type="project" value="UniProtKB-SubCell"/>
</dbReference>
<dbReference type="PANTHER" id="PTHR31918">
    <property type="entry name" value="TRANSMEMBRANE PROTEIN 181"/>
    <property type="match status" value="1"/>
</dbReference>